<feature type="region of interest" description="Disordered" evidence="1">
    <location>
        <begin position="465"/>
        <end position="497"/>
    </location>
</feature>
<feature type="region of interest" description="Disordered" evidence="1">
    <location>
        <begin position="418"/>
        <end position="453"/>
    </location>
</feature>
<feature type="region of interest" description="Disordered" evidence="1">
    <location>
        <begin position="322"/>
        <end position="377"/>
    </location>
</feature>
<feature type="region of interest" description="Disordered" evidence="1">
    <location>
        <begin position="580"/>
        <end position="610"/>
    </location>
</feature>
<accession>A0A9W7XH65</accession>
<feature type="compositionally biased region" description="Polar residues" evidence="1">
    <location>
        <begin position="82"/>
        <end position="116"/>
    </location>
</feature>
<feature type="compositionally biased region" description="Low complexity" evidence="1">
    <location>
        <begin position="509"/>
        <end position="530"/>
    </location>
</feature>
<feature type="compositionally biased region" description="Basic residues" evidence="1">
    <location>
        <begin position="808"/>
        <end position="819"/>
    </location>
</feature>
<dbReference type="InterPro" id="IPR011993">
    <property type="entry name" value="PH-like_dom_sf"/>
</dbReference>
<feature type="compositionally biased region" description="Polar residues" evidence="1">
    <location>
        <begin position="480"/>
        <end position="489"/>
    </location>
</feature>
<proteinExistence type="predicted"/>
<dbReference type="SUPFAM" id="SSF50729">
    <property type="entry name" value="PH domain-like"/>
    <property type="match status" value="1"/>
</dbReference>
<evidence type="ECO:0008006" key="4">
    <source>
        <dbReference type="Google" id="ProtNLM"/>
    </source>
</evidence>
<feature type="region of interest" description="Disordered" evidence="1">
    <location>
        <begin position="1026"/>
        <end position="1063"/>
    </location>
</feature>
<evidence type="ECO:0000313" key="2">
    <source>
        <dbReference type="EMBL" id="KAJ1644467.1"/>
    </source>
</evidence>
<comment type="caution">
    <text evidence="2">The sequence shown here is derived from an EMBL/GenBank/DDBJ whole genome shotgun (WGS) entry which is preliminary data.</text>
</comment>
<keyword evidence="3" id="KW-1185">Reference proteome</keyword>
<feature type="compositionally biased region" description="Basic and acidic residues" evidence="1">
    <location>
        <begin position="68"/>
        <end position="79"/>
    </location>
</feature>
<feature type="region of interest" description="Disordered" evidence="1">
    <location>
        <begin position="260"/>
        <end position="279"/>
    </location>
</feature>
<sequence length="1063" mass="113538">MLATRNDPVVASAANIKTVDTKNATTTTASDADSAADSAASDKSALTQDTIAKGDSSSLSTLTAASKKLADSEKKKDFLSRPVSTISGNSMTSVDDSQECTGKQMDNSQDSLSAMPTPRNTFLCPPTDINIIEGESVQAPSRPAAMTSPTASEWSDEKHQKQLQILLEKKGVPRDNHAQKLRRESDGTVDKSASSTADAAAASASASFSSSAEEYTQRQIPSVPSYDDSYCLLAQSALIPGYSPASREAAIAQLRRLAGTETRTNNRRHASKTDLHLPPLLAPPVDALCQLEEALMGVLTRRNVPNRALVYCSRKGSGAASAASTSGATSLGSAASVHSSSAAGKAARRKQRMSMMPAGQDASGGADDKRSNRSRVSVMSGEIVSSLTLGATPYTELNAHMERLTACISKLQTLPADMDAKKPSEGSVSRPATSKSSSAAHRRQSSISSVGAKSFVSAHSATGAMTISEDTPPPMPAQPDATQLRSPSHTRLPPVNENHTMEDISAAAAADDSIRPRSSSHASIVSGASSESRRRIVVNEIPRSSQYPNLFGLPVIPAANSSQTPAKTQSNQPAPSIVAASIHSSQSESSFNSGKPPTQHQQPHQQQQQLGLADPLLPPEFDRASSVLSKPMSRGGGGLSSSSSTKLSSQVITVREITPAGRIALWLNMHSSAESSKPSLWRRKQWHRRFAIFTGNVIYLFKSSAPAATALLTIRLNSRTIVCVNDTFTGRSWVIEVTQPPFTDTQAPSSPTLSFTPASANALQASQSWYLQTEMRGEMIALLKQLKGAVNDLQVQPDRERKEEERMRNRRRKQRKEAKKKTDVCPWEVEEFSEGNTPSSDSEYSEYSDEDEMGISAMHRIPDDELFPSDEEMALPHAEDSQRLEAYSMSGNAKSTRPAMLKINDYTGTGGIVEWGAHRLQMPFSHIQGADAKASSKQRSFSTDPSATNGRRPSLADALAPPPSAMQELTPIPQYSPLISPKTPPASISARSRSILGSGFSAVRNSMMLRSDASALIDQMFASASRELANTSSDSKSPLGSHTGPGETAKLESNSLSVVREEE</sequence>
<protein>
    <recommendedName>
        <fullName evidence="4">PH domain-containing protein</fullName>
    </recommendedName>
</protein>
<feature type="compositionally biased region" description="Basic and acidic residues" evidence="1">
    <location>
        <begin position="167"/>
        <end position="189"/>
    </location>
</feature>
<feature type="compositionally biased region" description="Polar residues" evidence="1">
    <location>
        <begin position="426"/>
        <end position="453"/>
    </location>
</feature>
<feature type="compositionally biased region" description="Polar residues" evidence="1">
    <location>
        <begin position="1028"/>
        <end position="1040"/>
    </location>
</feature>
<feature type="compositionally biased region" description="Low complexity" evidence="1">
    <location>
        <begin position="322"/>
        <end position="345"/>
    </location>
</feature>
<dbReference type="Gene3D" id="2.30.29.30">
    <property type="entry name" value="Pleckstrin-homology domain (PH domain)/Phosphotyrosine-binding domain (PTB)"/>
    <property type="match status" value="1"/>
</dbReference>
<dbReference type="EMBL" id="JANBOH010000163">
    <property type="protein sequence ID" value="KAJ1644467.1"/>
    <property type="molecule type" value="Genomic_DNA"/>
</dbReference>
<feature type="region of interest" description="Disordered" evidence="1">
    <location>
        <begin position="509"/>
        <end position="533"/>
    </location>
</feature>
<feature type="region of interest" description="Disordered" evidence="1">
    <location>
        <begin position="626"/>
        <end position="645"/>
    </location>
</feature>
<feature type="region of interest" description="Disordered" evidence="1">
    <location>
        <begin position="21"/>
        <end position="116"/>
    </location>
</feature>
<feature type="compositionally biased region" description="Low complexity" evidence="1">
    <location>
        <begin position="581"/>
        <end position="610"/>
    </location>
</feature>
<feature type="compositionally biased region" description="Polar residues" evidence="1">
    <location>
        <begin position="935"/>
        <end position="951"/>
    </location>
</feature>
<feature type="compositionally biased region" description="Low complexity" evidence="1">
    <location>
        <begin position="56"/>
        <end position="67"/>
    </location>
</feature>
<feature type="compositionally biased region" description="Basic and acidic residues" evidence="1">
    <location>
        <begin position="797"/>
        <end position="807"/>
    </location>
</feature>
<feature type="region of interest" description="Disordered" evidence="1">
    <location>
        <begin position="794"/>
        <end position="822"/>
    </location>
</feature>
<organism evidence="2 3">
    <name type="scientific">Coemansia asiatica</name>
    <dbReference type="NCBI Taxonomy" id="1052880"/>
    <lineage>
        <taxon>Eukaryota</taxon>
        <taxon>Fungi</taxon>
        <taxon>Fungi incertae sedis</taxon>
        <taxon>Zoopagomycota</taxon>
        <taxon>Kickxellomycotina</taxon>
        <taxon>Kickxellomycetes</taxon>
        <taxon>Kickxellales</taxon>
        <taxon>Kickxellaceae</taxon>
        <taxon>Coemansia</taxon>
    </lineage>
</organism>
<evidence type="ECO:0000313" key="3">
    <source>
        <dbReference type="Proteomes" id="UP001145021"/>
    </source>
</evidence>
<feature type="compositionally biased region" description="Low complexity" evidence="1">
    <location>
        <begin position="21"/>
        <end position="45"/>
    </location>
</feature>
<dbReference type="AlphaFoldDB" id="A0A9W7XH65"/>
<evidence type="ECO:0000256" key="1">
    <source>
        <dbReference type="SAM" id="MobiDB-lite"/>
    </source>
</evidence>
<feature type="region of interest" description="Disordered" evidence="1">
    <location>
        <begin position="135"/>
        <end position="196"/>
    </location>
</feature>
<feature type="region of interest" description="Disordered" evidence="1">
    <location>
        <begin position="928"/>
        <end position="990"/>
    </location>
</feature>
<name>A0A9W7XH65_9FUNG</name>
<gene>
    <name evidence="2" type="ORF">LPJ64_003861</name>
</gene>
<reference evidence="2" key="1">
    <citation type="submission" date="2022-07" db="EMBL/GenBank/DDBJ databases">
        <title>Phylogenomic reconstructions and comparative analyses of Kickxellomycotina fungi.</title>
        <authorList>
            <person name="Reynolds N.K."/>
            <person name="Stajich J.E."/>
            <person name="Barry K."/>
            <person name="Grigoriev I.V."/>
            <person name="Crous P."/>
            <person name="Smith M.E."/>
        </authorList>
    </citation>
    <scope>NUCLEOTIDE SEQUENCE</scope>
    <source>
        <strain evidence="2">NBRC 105413</strain>
    </source>
</reference>
<dbReference type="Proteomes" id="UP001145021">
    <property type="component" value="Unassembled WGS sequence"/>
</dbReference>